<name>A0ACC0VG90_9HYPO</name>
<accession>A0ACC0VG90</accession>
<dbReference type="Proteomes" id="UP001163324">
    <property type="component" value="Chromosome 1"/>
</dbReference>
<evidence type="ECO:0000313" key="2">
    <source>
        <dbReference type="Proteomes" id="UP001163324"/>
    </source>
</evidence>
<comment type="caution">
    <text evidence="1">The sequence shown here is derived from an EMBL/GenBank/DDBJ whole genome shotgun (WGS) entry which is preliminary data.</text>
</comment>
<evidence type="ECO:0000313" key="1">
    <source>
        <dbReference type="EMBL" id="KAI9904911.1"/>
    </source>
</evidence>
<organism evidence="1 2">
    <name type="scientific">Trichothecium roseum</name>
    <dbReference type="NCBI Taxonomy" id="47278"/>
    <lineage>
        <taxon>Eukaryota</taxon>
        <taxon>Fungi</taxon>
        <taxon>Dikarya</taxon>
        <taxon>Ascomycota</taxon>
        <taxon>Pezizomycotina</taxon>
        <taxon>Sordariomycetes</taxon>
        <taxon>Hypocreomycetidae</taxon>
        <taxon>Hypocreales</taxon>
        <taxon>Hypocreales incertae sedis</taxon>
        <taxon>Trichothecium</taxon>
    </lineage>
</organism>
<proteinExistence type="predicted"/>
<protein>
    <submittedName>
        <fullName evidence="1">Uncharacterized protein</fullName>
    </submittedName>
</protein>
<keyword evidence="2" id="KW-1185">Reference proteome</keyword>
<sequence>MVDANYIYTFGAYATLIGVGYVIYQVSTAKARKRAATTISKQANVADAEPRKEDRKKKQRKENYAHVAQEAASKAVDTKPAEKESTPFLSNVDNSKDDEASNREFAKQLAKAKEGHKFSKNTETSKKQREKSVKQSRANQLTPPGAEKPAAPSASSSNGADADDDQSPVRSPEASAVDASGVADMLEPTPSGPSVLRLTETATKEKKKKPAKAPEVVETKKQRQNRKKAEAAKAAREDAEKERKVLEEQQRRQARVSEGRAAKDGSQFTNAAVKNSAWDQGTPNGGKQDDAAGFQPLLDTSDKPTQVKSQTQPKPVASLKQQESSWVSTIPSEEEQMEMLKEDADEWSTVKTKSKKSNKKTQPASDSDNEPQRTVSKPAGQSTAAPAAPTLSRAPPSNKSFGSFSALTANNEPEEEEEEEWDV</sequence>
<dbReference type="EMBL" id="CM047940">
    <property type="protein sequence ID" value="KAI9904911.1"/>
    <property type="molecule type" value="Genomic_DNA"/>
</dbReference>
<gene>
    <name evidence="1" type="ORF">N3K66_001440</name>
</gene>
<reference evidence="1" key="1">
    <citation type="submission" date="2022-10" db="EMBL/GenBank/DDBJ databases">
        <title>Complete Genome of Trichothecium roseum strain YXFP-22015, a Plant Pathogen Isolated from Citrus.</title>
        <authorList>
            <person name="Wang Y."/>
            <person name="Zhu L."/>
        </authorList>
    </citation>
    <scope>NUCLEOTIDE SEQUENCE</scope>
    <source>
        <strain evidence="1">YXFP-22015</strain>
    </source>
</reference>